<dbReference type="Proteomes" id="UP000479000">
    <property type="component" value="Unassembled WGS sequence"/>
</dbReference>
<reference evidence="1 2" key="1">
    <citation type="submission" date="2020-02" db="EMBL/GenBank/DDBJ databases">
        <authorList>
            <person name="Ferguson B K."/>
        </authorList>
    </citation>
    <scope>NUCLEOTIDE SEQUENCE [LARGE SCALE GENOMIC DNA]</scope>
</reference>
<organism evidence="1 2">
    <name type="scientific">Nesidiocoris tenuis</name>
    <dbReference type="NCBI Taxonomy" id="355587"/>
    <lineage>
        <taxon>Eukaryota</taxon>
        <taxon>Metazoa</taxon>
        <taxon>Ecdysozoa</taxon>
        <taxon>Arthropoda</taxon>
        <taxon>Hexapoda</taxon>
        <taxon>Insecta</taxon>
        <taxon>Pterygota</taxon>
        <taxon>Neoptera</taxon>
        <taxon>Paraneoptera</taxon>
        <taxon>Hemiptera</taxon>
        <taxon>Heteroptera</taxon>
        <taxon>Panheteroptera</taxon>
        <taxon>Cimicomorpha</taxon>
        <taxon>Miridae</taxon>
        <taxon>Dicyphina</taxon>
        <taxon>Nesidiocoris</taxon>
    </lineage>
</organism>
<dbReference type="EMBL" id="CADCXU010003306">
    <property type="protein sequence ID" value="CAA9995446.1"/>
    <property type="molecule type" value="Genomic_DNA"/>
</dbReference>
<accession>A0A6H5G185</accession>
<gene>
    <name evidence="1" type="ORF">NTEN_LOCUS2237</name>
</gene>
<dbReference type="AlphaFoldDB" id="A0A6H5G185"/>
<proteinExistence type="predicted"/>
<evidence type="ECO:0000313" key="1">
    <source>
        <dbReference type="EMBL" id="CAA9995446.1"/>
    </source>
</evidence>
<evidence type="ECO:0000313" key="2">
    <source>
        <dbReference type="Proteomes" id="UP000479000"/>
    </source>
</evidence>
<keyword evidence="2" id="KW-1185">Reference proteome</keyword>
<name>A0A6H5G185_9HEMI</name>
<sequence>MTKSKFFAVYPTGDVTTKNLLLLTEESYLCGRGLIRSEKKGIKLTCGTGEHEGRGRFTTDRFTTGVLEEGSGCTRPFRPEDEMPSAPAPVPAGVLLLFCTSANQTLRDHFAITTRAFVKPNLIPPSSLGPEWMLPDLRPVSPQCYILRPPLTLAPVPLHLSQTTETGPPATARPFTIPRFEFEIFRTIWIASSRRVNGSIVIVLKSRIGTEIQKKLFLIHIYSESLPEQVSVCPCVLSARVRKRFAEFFSPTTDSVNMIAGRTIVKACLALMLPSATGLVTYYVHIVATQGTGPNPYGG</sequence>
<protein>
    <submittedName>
        <fullName evidence="1">Uncharacterized protein</fullName>
    </submittedName>
</protein>
<feature type="non-terminal residue" evidence="1">
    <location>
        <position position="299"/>
    </location>
</feature>